<dbReference type="PROSITE" id="PS01050">
    <property type="entry name" value="YJEF_C_2"/>
    <property type="match status" value="1"/>
</dbReference>
<feature type="binding site" evidence="17">
    <location>
        <position position="439"/>
    </location>
    <ligand>
        <name>(6S)-NADPHX</name>
        <dbReference type="ChEBI" id="CHEBI:64076"/>
    </ligand>
</feature>
<proteinExistence type="inferred from homology"/>
<feature type="domain" description="YjeF N-terminal" evidence="21">
    <location>
        <begin position="18"/>
        <end position="223"/>
    </location>
</feature>
<comment type="subunit">
    <text evidence="17">Homotetramer.</text>
</comment>
<evidence type="ECO:0000256" key="4">
    <source>
        <dbReference type="ARBA" id="ARBA00009524"/>
    </source>
</evidence>
<comment type="similarity">
    <text evidence="4 19">In the C-terminal section; belongs to the NnrD/CARKD family.</text>
</comment>
<keyword evidence="22" id="KW-0808">Transferase</keyword>
<keyword evidence="22" id="KW-0418">Kinase</keyword>
<keyword evidence="9 18" id="KW-0630">Potassium</keyword>
<comment type="catalytic activity">
    <reaction evidence="16 17 19">
        <text>(6S)-NADPHX + ADP = AMP + phosphate + NADPH + H(+)</text>
        <dbReference type="Rhea" id="RHEA:32235"/>
        <dbReference type="ChEBI" id="CHEBI:15378"/>
        <dbReference type="ChEBI" id="CHEBI:43474"/>
        <dbReference type="ChEBI" id="CHEBI:57783"/>
        <dbReference type="ChEBI" id="CHEBI:64076"/>
        <dbReference type="ChEBI" id="CHEBI:456215"/>
        <dbReference type="ChEBI" id="CHEBI:456216"/>
        <dbReference type="EC" id="4.2.1.136"/>
    </reaction>
</comment>
<feature type="binding site" evidence="18">
    <location>
        <position position="166"/>
    </location>
    <ligand>
        <name>(6S)-NADPHX</name>
        <dbReference type="ChEBI" id="CHEBI:64076"/>
    </ligand>
</feature>
<comment type="catalytic activity">
    <reaction evidence="2 18 19">
        <text>(6R)-NADPHX = (6S)-NADPHX</text>
        <dbReference type="Rhea" id="RHEA:32227"/>
        <dbReference type="ChEBI" id="CHEBI:64076"/>
        <dbReference type="ChEBI" id="CHEBI:64077"/>
        <dbReference type="EC" id="5.1.99.6"/>
    </reaction>
</comment>
<evidence type="ECO:0000256" key="1">
    <source>
        <dbReference type="ARBA" id="ARBA00000013"/>
    </source>
</evidence>
<comment type="function">
    <text evidence="14 19">Bifunctional enzyme that catalyzes the epimerization of the S- and R-forms of NAD(P)HX and the dehydration of the S-form of NAD(P)HX at the expense of ADP, which is converted to AMP. This allows the repair of both epimers of NAD(P)HX, a damaged form of NAD(P)H that is a result of enzymatic or heat-dependent hydration.</text>
</comment>
<dbReference type="Proteomes" id="UP000017548">
    <property type="component" value="Unassembled WGS sequence"/>
</dbReference>
<dbReference type="EC" id="4.2.1.136" evidence="19"/>
<feature type="domain" description="YjeF C-terminal" evidence="20">
    <location>
        <begin position="230"/>
        <end position="497"/>
    </location>
</feature>
<keyword evidence="8 17" id="KW-0521">NADP</keyword>
<feature type="binding site" evidence="17">
    <location>
        <position position="373"/>
    </location>
    <ligand>
        <name>(6S)-NADPHX</name>
        <dbReference type="ChEBI" id="CHEBI:64076"/>
    </ligand>
</feature>
<comment type="cofactor">
    <cofactor evidence="18 19">
        <name>K(+)</name>
        <dbReference type="ChEBI" id="CHEBI:29103"/>
    </cofactor>
    <text evidence="18 19">Binds 1 potassium ion per subunit.</text>
</comment>
<evidence type="ECO:0000256" key="19">
    <source>
        <dbReference type="PIRNR" id="PIRNR017184"/>
    </source>
</evidence>
<dbReference type="Pfam" id="PF03853">
    <property type="entry name" value="YjeF_N"/>
    <property type="match status" value="1"/>
</dbReference>
<comment type="catalytic activity">
    <reaction evidence="1 18 19">
        <text>(6R)-NADHX = (6S)-NADHX</text>
        <dbReference type="Rhea" id="RHEA:32215"/>
        <dbReference type="ChEBI" id="CHEBI:64074"/>
        <dbReference type="ChEBI" id="CHEBI:64075"/>
        <dbReference type="EC" id="5.1.99.6"/>
    </reaction>
</comment>
<comment type="function">
    <text evidence="18">Catalyzes the epimerization of the S- and R-forms of NAD(P)HX, a damaged form of NAD(P)H that is a result of enzymatic or heat-dependent hydration. This is a prerequisite for the S-specific NAD(P)H-hydrate dehydratase to allow the repair of both epimers of NAD(P)HX.</text>
</comment>
<accession>A0ABN0PI63</accession>
<evidence type="ECO:0000256" key="14">
    <source>
        <dbReference type="ARBA" id="ARBA00025153"/>
    </source>
</evidence>
<evidence type="ECO:0000256" key="7">
    <source>
        <dbReference type="ARBA" id="ARBA00022840"/>
    </source>
</evidence>
<comment type="caution">
    <text evidence="18">Lacks conserved residue(s) required for the propagation of feature annotation.</text>
</comment>
<evidence type="ECO:0000256" key="13">
    <source>
        <dbReference type="ARBA" id="ARBA00023268"/>
    </source>
</evidence>
<dbReference type="GO" id="GO:0016301">
    <property type="term" value="F:kinase activity"/>
    <property type="evidence" value="ECO:0007669"/>
    <property type="project" value="UniProtKB-KW"/>
</dbReference>
<feature type="binding site" evidence="18">
    <location>
        <begin position="71"/>
        <end position="75"/>
    </location>
    <ligand>
        <name>(6S)-NADPHX</name>
        <dbReference type="ChEBI" id="CHEBI:64076"/>
    </ligand>
</feature>
<dbReference type="InterPro" id="IPR029056">
    <property type="entry name" value="Ribokinase-like"/>
</dbReference>
<organism evidence="22 23">
    <name type="scientific">Shewanella decolorationis S12</name>
    <dbReference type="NCBI Taxonomy" id="1353536"/>
    <lineage>
        <taxon>Bacteria</taxon>
        <taxon>Pseudomonadati</taxon>
        <taxon>Pseudomonadota</taxon>
        <taxon>Gammaproteobacteria</taxon>
        <taxon>Alteromonadales</taxon>
        <taxon>Shewanellaceae</taxon>
        <taxon>Shewanella</taxon>
    </lineage>
</organism>
<evidence type="ECO:0000256" key="9">
    <source>
        <dbReference type="ARBA" id="ARBA00022958"/>
    </source>
</evidence>
<feature type="binding site" evidence="18">
    <location>
        <position position="133"/>
    </location>
    <ligand>
        <name>K(+)</name>
        <dbReference type="ChEBI" id="CHEBI:29103"/>
    </ligand>
</feature>
<evidence type="ECO:0000313" key="22">
    <source>
        <dbReference type="EMBL" id="ESE39729.1"/>
    </source>
</evidence>
<comment type="caution">
    <text evidence="22">The sequence shown here is derived from an EMBL/GenBank/DDBJ whole genome shotgun (WGS) entry which is preliminary data.</text>
</comment>
<dbReference type="NCBIfam" id="TIGR00196">
    <property type="entry name" value="yjeF_cterm"/>
    <property type="match status" value="1"/>
</dbReference>
<feature type="binding site" evidence="18">
    <location>
        <begin position="137"/>
        <end position="143"/>
    </location>
    <ligand>
        <name>(6S)-NADPHX</name>
        <dbReference type="ChEBI" id="CHEBI:64076"/>
    </ligand>
</feature>
<feature type="binding site" evidence="17">
    <location>
        <position position="438"/>
    </location>
    <ligand>
        <name>AMP</name>
        <dbReference type="ChEBI" id="CHEBI:456215"/>
    </ligand>
</feature>
<feature type="binding site" evidence="18">
    <location>
        <position position="72"/>
    </location>
    <ligand>
        <name>K(+)</name>
        <dbReference type="ChEBI" id="CHEBI:29103"/>
    </ligand>
</feature>
<dbReference type="HAMAP" id="MF_01966">
    <property type="entry name" value="NADHX_epimerase"/>
    <property type="match status" value="1"/>
</dbReference>
<feature type="binding site" evidence="18">
    <location>
        <position position="169"/>
    </location>
    <ligand>
        <name>K(+)</name>
        <dbReference type="ChEBI" id="CHEBI:29103"/>
    </ligand>
</feature>
<keyword evidence="7 17" id="KW-0067">ATP-binding</keyword>
<dbReference type="EC" id="5.1.99.6" evidence="19"/>
<evidence type="ECO:0000256" key="3">
    <source>
        <dbReference type="ARBA" id="ARBA00006001"/>
    </source>
</evidence>
<dbReference type="HAMAP" id="MF_01965">
    <property type="entry name" value="NADHX_dehydratase"/>
    <property type="match status" value="1"/>
</dbReference>
<dbReference type="SUPFAM" id="SSF64153">
    <property type="entry name" value="YjeF N-terminal domain-like"/>
    <property type="match status" value="1"/>
</dbReference>
<evidence type="ECO:0000256" key="15">
    <source>
        <dbReference type="ARBA" id="ARBA00048238"/>
    </source>
</evidence>
<dbReference type="PROSITE" id="PS51383">
    <property type="entry name" value="YJEF_C_3"/>
    <property type="match status" value="1"/>
</dbReference>
<dbReference type="InterPro" id="IPR004443">
    <property type="entry name" value="YjeF_N_dom"/>
</dbReference>
<dbReference type="PIRSF" id="PIRSF017184">
    <property type="entry name" value="Nnr"/>
    <property type="match status" value="1"/>
</dbReference>
<sequence length="499" mass="52498">MAQDLSSLPMALYTQQQVRAAELLAVSEGETTLYQLVERAGRAAFECFTQHSERHPQLEGMPLLVLAGSGNNGADALVCARLALEAGHQVKVYLLKTQGSAEFEQALSAYLNLGGVIDSPNIEAILQAPIIIDGLLGTGVQGAVREELAALIRAINQSEAWVLSLDLPSGIVADTGVAAHIAVMADVTLCFGGLKQGLLTSKARHHCGHLAFADLGLTPFFDAESAMRVGGEMLKSHFAARARDSHKGQSGKVTLIGGDFGMAGAIRLASEACLRAGAGLVTVISRPEHQLTVNVSRPELMFWGCELVDMEVYLRLGWAQVVVLGPGLGKHDWGYNLFKAAGLSDKPCVLDADALNLLSQEPRRQTNWVLTPHPGEAARLLGCSVADIEQDRFAAVRALQQKYGGVVLLKGAGTVIFDGKQMVVAPVGNPGLASGGCGDVLSGIIGALMAQGMDNMQATVVGVVVHGCAADLAAVQGERGMLASDLMPFIRQLVNSDLL</sequence>
<dbReference type="InterPro" id="IPR036652">
    <property type="entry name" value="YjeF_N_dom_sf"/>
</dbReference>
<dbReference type="RefSeq" id="WP_023268791.1">
    <property type="nucleotide sequence ID" value="NZ_AXZL01000076.1"/>
</dbReference>
<evidence type="ECO:0000256" key="17">
    <source>
        <dbReference type="HAMAP-Rule" id="MF_01965"/>
    </source>
</evidence>
<comment type="similarity">
    <text evidence="3 19">In the N-terminal section; belongs to the NnrE/AIBP family.</text>
</comment>
<feature type="binding site" evidence="17">
    <location>
        <position position="265"/>
    </location>
    <ligand>
        <name>(6S)-NADPHX</name>
        <dbReference type="ChEBI" id="CHEBI:64076"/>
    </ligand>
</feature>
<comment type="similarity">
    <text evidence="17">Belongs to the NnrD/CARKD family.</text>
</comment>
<dbReference type="InterPro" id="IPR000631">
    <property type="entry name" value="CARKD"/>
</dbReference>
<evidence type="ECO:0000256" key="5">
    <source>
        <dbReference type="ARBA" id="ARBA00022723"/>
    </source>
</evidence>
<evidence type="ECO:0000259" key="21">
    <source>
        <dbReference type="PROSITE" id="PS51385"/>
    </source>
</evidence>
<dbReference type="InterPro" id="IPR017953">
    <property type="entry name" value="Carbohydrate_kinase_pred_CS"/>
</dbReference>
<dbReference type="SUPFAM" id="SSF53613">
    <property type="entry name" value="Ribokinase-like"/>
    <property type="match status" value="1"/>
</dbReference>
<keyword evidence="12 17" id="KW-0456">Lyase</keyword>
<name>A0ABN0PI63_9GAMM</name>
<dbReference type="NCBIfam" id="TIGR00197">
    <property type="entry name" value="yjeF_nterm"/>
    <property type="match status" value="1"/>
</dbReference>
<feature type="binding site" evidence="17">
    <location>
        <begin position="410"/>
        <end position="414"/>
    </location>
    <ligand>
        <name>AMP</name>
        <dbReference type="ChEBI" id="CHEBI:456215"/>
    </ligand>
</feature>
<evidence type="ECO:0000313" key="23">
    <source>
        <dbReference type="Proteomes" id="UP000017548"/>
    </source>
</evidence>
<keyword evidence="10 17" id="KW-0520">NAD</keyword>
<dbReference type="PANTHER" id="PTHR12592">
    <property type="entry name" value="ATP-DEPENDENT (S)-NAD(P)H-HYDRATE DEHYDRATASE FAMILY MEMBER"/>
    <property type="match status" value="1"/>
</dbReference>
<keyword evidence="13" id="KW-0511">Multifunctional enzyme</keyword>
<dbReference type="Gene3D" id="3.40.1190.20">
    <property type="match status" value="1"/>
</dbReference>
<dbReference type="PROSITE" id="PS51385">
    <property type="entry name" value="YJEF_N"/>
    <property type="match status" value="1"/>
</dbReference>
<keyword evidence="6 17" id="KW-0547">Nucleotide-binding</keyword>
<feature type="binding site" evidence="17">
    <location>
        <position position="327"/>
    </location>
    <ligand>
        <name>(6S)-NADPHX</name>
        <dbReference type="ChEBI" id="CHEBI:64076"/>
    </ligand>
</feature>
<dbReference type="CDD" id="cd01171">
    <property type="entry name" value="YXKO-related"/>
    <property type="match status" value="1"/>
</dbReference>
<evidence type="ECO:0000256" key="8">
    <source>
        <dbReference type="ARBA" id="ARBA00022857"/>
    </source>
</evidence>
<dbReference type="PANTHER" id="PTHR12592:SF0">
    <property type="entry name" value="ATP-DEPENDENT (S)-NAD(P)H-HYDRATE DEHYDRATASE"/>
    <property type="match status" value="1"/>
</dbReference>
<evidence type="ECO:0000256" key="10">
    <source>
        <dbReference type="ARBA" id="ARBA00023027"/>
    </source>
</evidence>
<comment type="function">
    <text evidence="17">Catalyzes the dehydration of the S-form of NAD(P)HX at the expense of ADP, which is converted to AMP. Together with NAD(P)HX epimerase, which catalyzes the epimerization of the S- and R-forms, the enzyme allows the repair of both epimers of NAD(P)HX, a damaged form of NAD(P)H that is a result of enzymatic or heat-dependent hydration.</text>
</comment>
<protein>
    <recommendedName>
        <fullName evidence="19">Bifunctional NAD(P)H-hydrate repair enzyme</fullName>
    </recommendedName>
    <alternativeName>
        <fullName evidence="19">Nicotinamide nucleotide repair protein</fullName>
    </alternativeName>
    <domain>
        <recommendedName>
            <fullName evidence="19">ADP-dependent (S)-NAD(P)H-hydrate dehydratase</fullName>
            <ecNumber evidence="19">4.2.1.136</ecNumber>
        </recommendedName>
        <alternativeName>
            <fullName evidence="19">ADP-dependent NAD(P)HX dehydratase</fullName>
        </alternativeName>
    </domain>
    <domain>
        <recommendedName>
            <fullName evidence="19">NAD(P)H-hydrate epimerase</fullName>
            <ecNumber evidence="19">5.1.99.6</ecNumber>
        </recommendedName>
    </domain>
</protein>
<evidence type="ECO:0000256" key="16">
    <source>
        <dbReference type="ARBA" id="ARBA00049209"/>
    </source>
</evidence>
<gene>
    <name evidence="17" type="primary">nnrD</name>
    <name evidence="18" type="synonym">nnrE</name>
    <name evidence="22" type="ORF">SHD_3938</name>
</gene>
<comment type="catalytic activity">
    <reaction evidence="15 17 19">
        <text>(6S)-NADHX + ADP = AMP + phosphate + NADH + H(+)</text>
        <dbReference type="Rhea" id="RHEA:32223"/>
        <dbReference type="ChEBI" id="CHEBI:15378"/>
        <dbReference type="ChEBI" id="CHEBI:43474"/>
        <dbReference type="ChEBI" id="CHEBI:57945"/>
        <dbReference type="ChEBI" id="CHEBI:64074"/>
        <dbReference type="ChEBI" id="CHEBI:456215"/>
        <dbReference type="ChEBI" id="CHEBI:456216"/>
        <dbReference type="EC" id="4.2.1.136"/>
    </reaction>
</comment>
<keyword evidence="23" id="KW-1185">Reference proteome</keyword>
<reference evidence="22 23" key="1">
    <citation type="journal article" date="2013" name="Genome Announc.">
        <title>Draft Genome Sequence of Shewanella decolorationis S12, a Dye-Degrading Bacterium Isolated from a Wastewater Treatment Plant.</title>
        <authorList>
            <person name="Xu M."/>
            <person name="Fang Y."/>
            <person name="Liu J."/>
            <person name="Chen X."/>
            <person name="Sun G."/>
            <person name="Guo J."/>
            <person name="Hua Z."/>
            <person name="Tu Q."/>
            <person name="Wu L."/>
            <person name="Zhou J."/>
            <person name="Liu X."/>
        </authorList>
    </citation>
    <scope>NUCLEOTIDE SEQUENCE [LARGE SCALE GENOMIC DNA]</scope>
    <source>
        <strain evidence="22 23">S12</strain>
    </source>
</reference>
<dbReference type="InterPro" id="IPR030677">
    <property type="entry name" value="Nnr"/>
</dbReference>
<dbReference type="EMBL" id="AXZL01000076">
    <property type="protein sequence ID" value="ESE39729.1"/>
    <property type="molecule type" value="Genomic_DNA"/>
</dbReference>
<evidence type="ECO:0000256" key="12">
    <source>
        <dbReference type="ARBA" id="ARBA00023239"/>
    </source>
</evidence>
<evidence type="ECO:0000256" key="2">
    <source>
        <dbReference type="ARBA" id="ARBA00000909"/>
    </source>
</evidence>
<keyword evidence="11 18" id="KW-0413">Isomerase</keyword>
<dbReference type="Gene3D" id="3.40.50.10260">
    <property type="entry name" value="YjeF N-terminal domain"/>
    <property type="match status" value="1"/>
</dbReference>
<keyword evidence="5 18" id="KW-0479">Metal-binding</keyword>
<comment type="similarity">
    <text evidence="18">Belongs to the NnrE/AIBP family.</text>
</comment>
<evidence type="ECO:0000256" key="6">
    <source>
        <dbReference type="ARBA" id="ARBA00022741"/>
    </source>
</evidence>
<evidence type="ECO:0000259" key="20">
    <source>
        <dbReference type="PROSITE" id="PS51383"/>
    </source>
</evidence>
<comment type="cofactor">
    <cofactor evidence="17">
        <name>Mg(2+)</name>
        <dbReference type="ChEBI" id="CHEBI:18420"/>
    </cofactor>
</comment>
<evidence type="ECO:0000256" key="18">
    <source>
        <dbReference type="HAMAP-Rule" id="MF_01966"/>
    </source>
</evidence>
<evidence type="ECO:0000256" key="11">
    <source>
        <dbReference type="ARBA" id="ARBA00023235"/>
    </source>
</evidence>
<dbReference type="Pfam" id="PF01256">
    <property type="entry name" value="Carb_kinase"/>
    <property type="match status" value="1"/>
</dbReference>